<dbReference type="Gene3D" id="1.10.10.10">
    <property type="entry name" value="Winged helix-like DNA-binding domain superfamily/Winged helix DNA-binding domain"/>
    <property type="match status" value="1"/>
</dbReference>
<dbReference type="SUPFAM" id="SSF46785">
    <property type="entry name" value="Winged helix' DNA-binding domain"/>
    <property type="match status" value="1"/>
</dbReference>
<dbReference type="Proteomes" id="UP001236657">
    <property type="component" value="Chromosome"/>
</dbReference>
<dbReference type="PROSITE" id="PS51197">
    <property type="entry name" value="HTH_RRF2_2"/>
    <property type="match status" value="1"/>
</dbReference>
<evidence type="ECO:0000313" key="3">
    <source>
        <dbReference type="Proteomes" id="UP001236657"/>
    </source>
</evidence>
<evidence type="ECO:0000256" key="1">
    <source>
        <dbReference type="ARBA" id="ARBA00023125"/>
    </source>
</evidence>
<gene>
    <name evidence="2" type="ORF">RCF98_07245</name>
</gene>
<dbReference type="InterPro" id="IPR000944">
    <property type="entry name" value="Tscrpt_reg_Rrf2"/>
</dbReference>
<reference evidence="2 3" key="1">
    <citation type="submission" date="2023-08" db="EMBL/GenBank/DDBJ databases">
        <title>New molecular markers tilS and rpoB for phylogenetic and monitoring studies of the genus Thiothrix biodiversity.</title>
        <authorList>
            <person name="Ravin N.V."/>
            <person name="Smolyakov D."/>
            <person name="Markov N.D."/>
            <person name="Beletsky A.V."/>
            <person name="Mardanov A.V."/>
            <person name="Rudenko T.S."/>
            <person name="Grabovich M.Y."/>
        </authorList>
    </citation>
    <scope>NUCLEOTIDE SEQUENCE [LARGE SCALE GENOMIC DNA]</scope>
    <source>
        <strain evidence="2 3">MK1</strain>
    </source>
</reference>
<dbReference type="NCBIfam" id="TIGR00738">
    <property type="entry name" value="rrf2_super"/>
    <property type="match status" value="1"/>
</dbReference>
<protein>
    <submittedName>
        <fullName evidence="2">Rrf2 family transcriptional regulator</fullName>
    </submittedName>
</protein>
<accession>A0ABY9MVB6</accession>
<organism evidence="2 3">
    <name type="scientific">Thiothrix lacustris</name>
    <dbReference type="NCBI Taxonomy" id="525917"/>
    <lineage>
        <taxon>Bacteria</taxon>
        <taxon>Pseudomonadati</taxon>
        <taxon>Pseudomonadota</taxon>
        <taxon>Gammaproteobacteria</taxon>
        <taxon>Thiotrichales</taxon>
        <taxon>Thiotrichaceae</taxon>
        <taxon>Thiothrix</taxon>
    </lineage>
</organism>
<evidence type="ECO:0000313" key="2">
    <source>
        <dbReference type="EMBL" id="WML92130.1"/>
    </source>
</evidence>
<dbReference type="RefSeq" id="WP_028488316.1">
    <property type="nucleotide sequence ID" value="NZ_CP133218.1"/>
</dbReference>
<proteinExistence type="predicted"/>
<dbReference type="Pfam" id="PF02082">
    <property type="entry name" value="Rrf2"/>
    <property type="match status" value="1"/>
</dbReference>
<dbReference type="InterPro" id="IPR036388">
    <property type="entry name" value="WH-like_DNA-bd_sf"/>
</dbReference>
<dbReference type="InterPro" id="IPR036390">
    <property type="entry name" value="WH_DNA-bd_sf"/>
</dbReference>
<dbReference type="PANTHER" id="PTHR33221:SF4">
    <property type="entry name" value="HTH-TYPE TRANSCRIPTIONAL REPRESSOR NSRR"/>
    <property type="match status" value="1"/>
</dbReference>
<dbReference type="EMBL" id="CP133218">
    <property type="protein sequence ID" value="WML92130.1"/>
    <property type="molecule type" value="Genomic_DNA"/>
</dbReference>
<dbReference type="PANTHER" id="PTHR33221">
    <property type="entry name" value="WINGED HELIX-TURN-HELIX TRANSCRIPTIONAL REGULATOR, RRF2 FAMILY"/>
    <property type="match status" value="1"/>
</dbReference>
<keyword evidence="1" id="KW-0238">DNA-binding</keyword>
<sequence>MHITQFTDIGLRVLMYLTQHQRESLITIAELAEQFQLSHNHLIKVVNQMVKLGWVEATRGRNGGLKLGIAPHQLHLGMIIRSLENEKQLIDCDKAACALDGNCRLKGILAQGLTQFHQWLDQYTLADMVRDPTQTVLVQMHQRWVTG</sequence>
<name>A0ABY9MVB6_9GAMM</name>
<keyword evidence="3" id="KW-1185">Reference proteome</keyword>